<dbReference type="Proteomes" id="UP000620156">
    <property type="component" value="Unassembled WGS sequence"/>
</dbReference>
<evidence type="ECO:0000313" key="2">
    <source>
        <dbReference type="Proteomes" id="UP000620156"/>
    </source>
</evidence>
<proteinExistence type="predicted"/>
<accession>A0A918BQU8</accession>
<dbReference type="AlphaFoldDB" id="A0A918BQU8"/>
<dbReference type="EMBL" id="BMQK01000021">
    <property type="protein sequence ID" value="GGQ84117.1"/>
    <property type="molecule type" value="Genomic_DNA"/>
</dbReference>
<keyword evidence="2" id="KW-1185">Reference proteome</keyword>
<evidence type="ECO:0000313" key="1">
    <source>
        <dbReference type="EMBL" id="GGQ84117.1"/>
    </source>
</evidence>
<comment type="caution">
    <text evidence="1">The sequence shown here is derived from an EMBL/GenBank/DDBJ whole genome shotgun (WGS) entry which is preliminary data.</text>
</comment>
<organism evidence="1 2">
    <name type="scientific">Streptomyces ruber</name>
    <dbReference type="NCBI Taxonomy" id="83378"/>
    <lineage>
        <taxon>Bacteria</taxon>
        <taxon>Bacillati</taxon>
        <taxon>Actinomycetota</taxon>
        <taxon>Actinomycetes</taxon>
        <taxon>Kitasatosporales</taxon>
        <taxon>Streptomycetaceae</taxon>
        <taxon>Streptomyces</taxon>
    </lineage>
</organism>
<protein>
    <submittedName>
        <fullName evidence="1">Uncharacterized protein</fullName>
    </submittedName>
</protein>
<sequence length="57" mass="5272">MGEDLEDGAAVAVRLAGGAPLREALAVVGPGDWLVLDAGGAGGGLVPVAAPAGVGAH</sequence>
<reference evidence="1" key="1">
    <citation type="journal article" date="2014" name="Int. J. Syst. Evol. Microbiol.">
        <title>Complete genome sequence of Corynebacterium casei LMG S-19264T (=DSM 44701T), isolated from a smear-ripened cheese.</title>
        <authorList>
            <consortium name="US DOE Joint Genome Institute (JGI-PGF)"/>
            <person name="Walter F."/>
            <person name="Albersmeier A."/>
            <person name="Kalinowski J."/>
            <person name="Ruckert C."/>
        </authorList>
    </citation>
    <scope>NUCLEOTIDE SEQUENCE</scope>
    <source>
        <strain evidence="1">JCM 3131</strain>
    </source>
</reference>
<gene>
    <name evidence="1" type="ORF">GCM10010145_62190</name>
</gene>
<name>A0A918BQU8_9ACTN</name>
<reference evidence="1" key="2">
    <citation type="submission" date="2020-09" db="EMBL/GenBank/DDBJ databases">
        <authorList>
            <person name="Sun Q."/>
            <person name="Ohkuma M."/>
        </authorList>
    </citation>
    <scope>NUCLEOTIDE SEQUENCE</scope>
    <source>
        <strain evidence="1">JCM 3131</strain>
    </source>
</reference>